<dbReference type="InterPro" id="IPR036043">
    <property type="entry name" value="Phosphoglycerate_kinase_sf"/>
</dbReference>
<dbReference type="GO" id="GO:0004618">
    <property type="term" value="F:phosphoglycerate kinase activity"/>
    <property type="evidence" value="ECO:0007669"/>
    <property type="project" value="UniProtKB-EC"/>
</dbReference>
<dbReference type="InterPro" id="IPR015911">
    <property type="entry name" value="Phosphoglycerate_kinase_CS"/>
</dbReference>
<comment type="similarity">
    <text evidence="3 13">Belongs to the phosphoglycerate kinase family.</text>
</comment>
<dbReference type="HAMAP" id="MF_00145">
    <property type="entry name" value="Phosphoglyc_kinase"/>
    <property type="match status" value="1"/>
</dbReference>
<dbReference type="FunFam" id="3.40.50.1260:FF:000003">
    <property type="entry name" value="Phosphoglycerate kinase"/>
    <property type="match status" value="1"/>
</dbReference>
<dbReference type="InterPro" id="IPR001576">
    <property type="entry name" value="Phosphoglycerate_kinase"/>
</dbReference>
<protein>
    <recommendedName>
        <fullName evidence="5 13">Phosphoglycerate kinase</fullName>
        <ecNumber evidence="5 13">2.7.2.3</ecNumber>
    </recommendedName>
</protein>
<evidence type="ECO:0000256" key="4">
    <source>
        <dbReference type="ARBA" id="ARBA00011245"/>
    </source>
</evidence>
<sequence length="414" mass="44205">MPGSALGPKLSIDDLNMKDKNVIVRVDFNVPMKDGAILDDFRIKSAIPTLAKINESGGRLIIMSHMGRPKETGYEEKFSLKTVADHLGKLMSKPVAFAPDCMDAGEQVAKLASGDILVLENLRFYPNEGSKDKALRMEMARKLAAYADLYVSDAFGTAHRDAASMTGVPEVMGQGASGYLMRKEIDYFSKALKDPSKPVVAIVGGAKVSDKIQLLDNMLKVVDQMVIGGAMAYTFLNAAGKNTGKSMCEKEATGKNGKIDIIALAQKLLAKAKDMGVDLLLPVDHRCAPDFKDMTPHVTSDENIPADQMALDIGPKTQDLYCEVLSKAKTAIWNGPMGVFEFENFKHGTFAVAKTLADHNSTCMSIVGGGDSASAAEKSGHAPKLSHISTGGGASLELLEGKVLPGLAILTDKP</sequence>
<proteinExistence type="inferred from homology"/>
<evidence type="ECO:0000313" key="15">
    <source>
        <dbReference type="EMBL" id="CAE0814965.1"/>
    </source>
</evidence>
<dbReference type="SUPFAM" id="SSF53748">
    <property type="entry name" value="Phosphoglycerate kinase"/>
    <property type="match status" value="1"/>
</dbReference>
<keyword evidence="9 12" id="KW-0067">ATP-binding</keyword>
<dbReference type="GO" id="GO:0006094">
    <property type="term" value="P:gluconeogenesis"/>
    <property type="evidence" value="ECO:0007669"/>
    <property type="project" value="TreeGrafter"/>
</dbReference>
<evidence type="ECO:0000256" key="2">
    <source>
        <dbReference type="ARBA" id="ARBA00001946"/>
    </source>
</evidence>
<keyword evidence="8 13" id="KW-0418">Kinase</keyword>
<dbReference type="EC" id="2.7.2.3" evidence="5 13"/>
<feature type="binding site" evidence="12">
    <location>
        <position position="341"/>
    </location>
    <ligand>
        <name>ATP</name>
        <dbReference type="ChEBI" id="CHEBI:30616"/>
    </ligand>
</feature>
<dbReference type="PIRSF" id="PIRSF000724">
    <property type="entry name" value="Pgk"/>
    <property type="match status" value="1"/>
</dbReference>
<feature type="binding site" evidence="11">
    <location>
        <position position="160"/>
    </location>
    <ligand>
        <name>(2R)-3-phosphoglycerate</name>
        <dbReference type="ChEBI" id="CHEBI:58272"/>
    </ligand>
</feature>
<dbReference type="GO" id="GO:0005524">
    <property type="term" value="F:ATP binding"/>
    <property type="evidence" value="ECO:0007669"/>
    <property type="project" value="UniProtKB-KW"/>
</dbReference>
<comment type="catalytic activity">
    <reaction evidence="1 13">
        <text>(2R)-3-phosphoglycerate + ATP = (2R)-3-phospho-glyceroyl phosphate + ADP</text>
        <dbReference type="Rhea" id="RHEA:14801"/>
        <dbReference type="ChEBI" id="CHEBI:30616"/>
        <dbReference type="ChEBI" id="CHEBI:57604"/>
        <dbReference type="ChEBI" id="CHEBI:58272"/>
        <dbReference type="ChEBI" id="CHEBI:456216"/>
        <dbReference type="EC" id="2.7.2.3"/>
    </reaction>
</comment>
<dbReference type="GO" id="GO:0006096">
    <property type="term" value="P:glycolytic process"/>
    <property type="evidence" value="ECO:0007669"/>
    <property type="project" value="UniProtKB-UniPathway"/>
</dbReference>
<feature type="binding site" evidence="12">
    <location>
        <begin position="369"/>
        <end position="372"/>
    </location>
    <ligand>
        <name>ATP</name>
        <dbReference type="ChEBI" id="CHEBI:30616"/>
    </ligand>
</feature>
<feature type="binding site" evidence="11">
    <location>
        <begin position="65"/>
        <end position="68"/>
    </location>
    <ligand>
        <name>substrate</name>
    </ligand>
</feature>
<keyword evidence="6 13" id="KW-0808">Transferase</keyword>
<keyword evidence="10" id="KW-0460">Magnesium</keyword>
<organism evidence="15">
    <name type="scientific">Eutreptiella gymnastica</name>
    <dbReference type="NCBI Taxonomy" id="73025"/>
    <lineage>
        <taxon>Eukaryota</taxon>
        <taxon>Discoba</taxon>
        <taxon>Euglenozoa</taxon>
        <taxon>Euglenida</taxon>
        <taxon>Spirocuta</taxon>
        <taxon>Euglenophyceae</taxon>
        <taxon>Eutreptiales</taxon>
        <taxon>Eutreptiaceae</taxon>
        <taxon>Eutreptiella</taxon>
    </lineage>
</organism>
<dbReference type="UniPathway" id="UPA00109">
    <property type="reaction ID" value="UER00185"/>
</dbReference>
<evidence type="ECO:0000256" key="10">
    <source>
        <dbReference type="ARBA" id="ARBA00022842"/>
    </source>
</evidence>
<evidence type="ECO:0000256" key="12">
    <source>
        <dbReference type="PIRSR" id="PIRSR000724-2"/>
    </source>
</evidence>
<dbReference type="InterPro" id="IPR015824">
    <property type="entry name" value="Phosphoglycerate_kinase_N"/>
</dbReference>
<dbReference type="PANTHER" id="PTHR11406">
    <property type="entry name" value="PHOSPHOGLYCERATE KINASE"/>
    <property type="match status" value="1"/>
</dbReference>
<dbReference type="FunFam" id="3.40.50.1260:FF:000006">
    <property type="entry name" value="Phosphoglycerate kinase"/>
    <property type="match status" value="1"/>
</dbReference>
<name>A0A7S4D3C5_9EUGL</name>
<dbReference type="EMBL" id="HBJA01074450">
    <property type="protein sequence ID" value="CAE0814965.1"/>
    <property type="molecule type" value="Transcribed_RNA"/>
</dbReference>
<evidence type="ECO:0000256" key="6">
    <source>
        <dbReference type="ARBA" id="ARBA00022679"/>
    </source>
</evidence>
<reference evidence="15" key="1">
    <citation type="submission" date="2021-01" db="EMBL/GenBank/DDBJ databases">
        <authorList>
            <person name="Corre E."/>
            <person name="Pelletier E."/>
            <person name="Niang G."/>
            <person name="Scheremetjew M."/>
            <person name="Finn R."/>
            <person name="Kale V."/>
            <person name="Holt S."/>
            <person name="Cochrane G."/>
            <person name="Meng A."/>
            <person name="Brown T."/>
            <person name="Cohen L."/>
        </authorList>
    </citation>
    <scope>NUCLEOTIDE SEQUENCE</scope>
    <source>
        <strain evidence="15">CCMP1594</strain>
    </source>
</reference>
<evidence type="ECO:0000256" key="13">
    <source>
        <dbReference type="RuleBase" id="RU000532"/>
    </source>
</evidence>
<gene>
    <name evidence="15" type="ORF">EGYM00163_LOCUS26121</name>
</gene>
<comment type="pathway">
    <text evidence="13">Carbohydrate degradation; glycolysis; pyruvate from D-glyceraldehyde 3-phosphate: step 2/5.</text>
</comment>
<feature type="binding site" evidence="12">
    <location>
        <position position="211"/>
    </location>
    <ligand>
        <name>ATP</name>
        <dbReference type="ChEBI" id="CHEBI:30616"/>
    </ligand>
</feature>
<comment type="cofactor">
    <cofactor evidence="2">
        <name>Mg(2+)</name>
        <dbReference type="ChEBI" id="CHEBI:18420"/>
    </cofactor>
</comment>
<dbReference type="PANTHER" id="PTHR11406:SF23">
    <property type="entry name" value="PHOSPHOGLYCERATE KINASE 1, CHLOROPLASTIC-RELATED"/>
    <property type="match status" value="1"/>
</dbReference>
<evidence type="ECO:0000256" key="3">
    <source>
        <dbReference type="ARBA" id="ARBA00008982"/>
    </source>
</evidence>
<feature type="binding site" evidence="11">
    <location>
        <begin position="27"/>
        <end position="29"/>
    </location>
    <ligand>
        <name>substrate</name>
    </ligand>
</feature>
<dbReference type="GO" id="GO:0043531">
    <property type="term" value="F:ADP binding"/>
    <property type="evidence" value="ECO:0007669"/>
    <property type="project" value="TreeGrafter"/>
</dbReference>
<comment type="subunit">
    <text evidence="4 14">Monomer.</text>
</comment>
<dbReference type="PROSITE" id="PS00111">
    <property type="entry name" value="PGLYCERATE_KINASE"/>
    <property type="match status" value="1"/>
</dbReference>
<dbReference type="CDD" id="cd00318">
    <property type="entry name" value="Phosphoglycerate_kinase"/>
    <property type="match status" value="1"/>
</dbReference>
<dbReference type="PRINTS" id="PR00477">
    <property type="entry name" value="PHGLYCKINASE"/>
</dbReference>
<evidence type="ECO:0000256" key="14">
    <source>
        <dbReference type="RuleBase" id="RU000696"/>
    </source>
</evidence>
<evidence type="ECO:0000256" key="7">
    <source>
        <dbReference type="ARBA" id="ARBA00022741"/>
    </source>
</evidence>
<dbReference type="GO" id="GO:0005829">
    <property type="term" value="C:cytosol"/>
    <property type="evidence" value="ECO:0007669"/>
    <property type="project" value="TreeGrafter"/>
</dbReference>
<dbReference type="Pfam" id="PF00162">
    <property type="entry name" value="PGK"/>
    <property type="match status" value="1"/>
</dbReference>
<evidence type="ECO:0000256" key="1">
    <source>
        <dbReference type="ARBA" id="ARBA00000642"/>
    </source>
</evidence>
<evidence type="ECO:0000256" key="8">
    <source>
        <dbReference type="ARBA" id="ARBA00022777"/>
    </source>
</evidence>
<dbReference type="AlphaFoldDB" id="A0A7S4D3C5"/>
<keyword evidence="7" id="KW-0547">Nucleotide-binding</keyword>
<feature type="binding site" evidence="11">
    <location>
        <position position="123"/>
    </location>
    <ligand>
        <name>(2R)-3-phosphoglycerate</name>
        <dbReference type="ChEBI" id="CHEBI:58272"/>
    </ligand>
</feature>
<evidence type="ECO:0000256" key="9">
    <source>
        <dbReference type="ARBA" id="ARBA00022840"/>
    </source>
</evidence>
<evidence type="ECO:0000256" key="11">
    <source>
        <dbReference type="PIRSR" id="PIRSR000724-1"/>
    </source>
</evidence>
<feature type="binding site" evidence="11">
    <location>
        <position position="42"/>
    </location>
    <ligand>
        <name>(2R)-3-phosphoglycerate</name>
        <dbReference type="ChEBI" id="CHEBI:58272"/>
    </ligand>
</feature>
<evidence type="ECO:0000256" key="5">
    <source>
        <dbReference type="ARBA" id="ARBA00013061"/>
    </source>
</evidence>
<dbReference type="Gene3D" id="3.40.50.1260">
    <property type="entry name" value="Phosphoglycerate kinase, N-terminal domain"/>
    <property type="match status" value="2"/>
</dbReference>
<accession>A0A7S4D3C5</accession>